<dbReference type="RefSeq" id="WP_334252983.1">
    <property type="nucleotide sequence ID" value="NZ_JBAKBE010000014.1"/>
</dbReference>
<sequence>MARIASGSRPEQEQQFFPVAGHQIKDPALLVRRRVFRKSGVPTDQLISWP</sequence>
<keyword evidence="2" id="KW-1185">Reference proteome</keyword>
<name>A0ABU7ZT73_9HYPH</name>
<proteinExistence type="predicted"/>
<dbReference type="EMBL" id="JBAKBE010000014">
    <property type="protein sequence ID" value="MEH0098414.1"/>
    <property type="molecule type" value="Genomic_DNA"/>
</dbReference>
<dbReference type="Proteomes" id="UP001380822">
    <property type="component" value="Unassembled WGS sequence"/>
</dbReference>
<comment type="caution">
    <text evidence="1">The sequence shown here is derived from an EMBL/GenBank/DDBJ whole genome shotgun (WGS) entry which is preliminary data.</text>
</comment>
<organism evidence="1 2">
    <name type="scientific">Pannonibacter anstelovis</name>
    <dbReference type="NCBI Taxonomy" id="3121537"/>
    <lineage>
        <taxon>Bacteria</taxon>
        <taxon>Pseudomonadati</taxon>
        <taxon>Pseudomonadota</taxon>
        <taxon>Alphaproteobacteria</taxon>
        <taxon>Hyphomicrobiales</taxon>
        <taxon>Stappiaceae</taxon>
        <taxon>Pannonibacter</taxon>
    </lineage>
</organism>
<reference evidence="1 2" key="1">
    <citation type="submission" date="2024-02" db="EMBL/GenBank/DDBJ databases">
        <title>A new putative Pannonibacter species isolated from two cases of bloodstream infections in paediatric patients.</title>
        <authorList>
            <person name="Castellana S."/>
            <person name="De Laurentiis V."/>
            <person name="Grassi M."/>
            <person name="De Leonardis F."/>
            <person name="Mosca A."/>
            <person name="De Carlo C."/>
            <person name="Sparapano E."/>
            <person name="Ronga L."/>
            <person name="Santacroce L."/>
            <person name="Chironna M."/>
            <person name="De Robertis A."/>
            <person name="Bianco A."/>
            <person name="Del Sambro L."/>
            <person name="Capozzi L."/>
            <person name="Parisi A."/>
        </authorList>
    </citation>
    <scope>NUCLEOTIDE SEQUENCE [LARGE SCALE GENOMIC DNA]</scope>
    <source>
        <strain evidence="1 2">Pt2</strain>
    </source>
</reference>
<evidence type="ECO:0000313" key="2">
    <source>
        <dbReference type="Proteomes" id="UP001380822"/>
    </source>
</evidence>
<evidence type="ECO:0008006" key="3">
    <source>
        <dbReference type="Google" id="ProtNLM"/>
    </source>
</evidence>
<protein>
    <recommendedName>
        <fullName evidence="3">Transposase</fullName>
    </recommendedName>
</protein>
<gene>
    <name evidence="1" type="ORF">V6L76_19295</name>
</gene>
<evidence type="ECO:0000313" key="1">
    <source>
        <dbReference type="EMBL" id="MEH0098414.1"/>
    </source>
</evidence>
<accession>A0ABU7ZT73</accession>